<name>A0A090AKR2_9GAMM</name>
<sequence>MAAPPVCGPGNHWVDKCPAGTDITNSTAVVTVVKARNDECLEDKIVENLFLTGPTEIERQAGVPHQIDTEIVSMVLNGSGITVRAGVNQGITPASKGEIVETIPTEADSEFRVYFEIDVPGIGTLHNIDPHIMRAKGIKFILPTDWHFPPKGTKTKLYNENDELVACLDGRHALSITLDSLTAKPENGKVKIEWETATEENNAHFLIARGDEPASGVCDLDPNNYKNVGYTSSQINSRGTSVSGASYQFTDTAVTAGTKYCYALVDVDYDGTKTPHLVSTQPVSID</sequence>
<dbReference type="EMBL" id="AP014633">
    <property type="protein sequence ID" value="BAP56252.1"/>
    <property type="molecule type" value="Genomic_DNA"/>
</dbReference>
<dbReference type="OrthoDB" id="868831at2"/>
<dbReference type="InterPro" id="IPR013783">
    <property type="entry name" value="Ig-like_fold"/>
</dbReference>
<evidence type="ECO:0000313" key="2">
    <source>
        <dbReference type="Proteomes" id="UP000031623"/>
    </source>
</evidence>
<gene>
    <name evidence="1" type="ORF">THII_1955</name>
</gene>
<proteinExistence type="predicted"/>
<protein>
    <submittedName>
        <fullName evidence="1">Uncharacterized protein</fullName>
    </submittedName>
</protein>
<reference evidence="1 2" key="1">
    <citation type="journal article" date="2014" name="ISME J.">
        <title>Ecophysiology of Thioploca ingrica as revealed by the complete genome sequence supplemented with proteomic evidence.</title>
        <authorList>
            <person name="Kojima H."/>
            <person name="Ogura Y."/>
            <person name="Yamamoto N."/>
            <person name="Togashi T."/>
            <person name="Mori H."/>
            <person name="Watanabe T."/>
            <person name="Nemoto F."/>
            <person name="Kurokawa K."/>
            <person name="Hayashi T."/>
            <person name="Fukui M."/>
        </authorList>
    </citation>
    <scope>NUCLEOTIDE SEQUENCE [LARGE SCALE GENOMIC DNA]</scope>
</reference>
<organism evidence="1 2">
    <name type="scientific">Thioploca ingrica</name>
    <dbReference type="NCBI Taxonomy" id="40754"/>
    <lineage>
        <taxon>Bacteria</taxon>
        <taxon>Pseudomonadati</taxon>
        <taxon>Pseudomonadota</taxon>
        <taxon>Gammaproteobacteria</taxon>
        <taxon>Thiotrichales</taxon>
        <taxon>Thiotrichaceae</taxon>
        <taxon>Thioploca</taxon>
    </lineage>
</organism>
<evidence type="ECO:0000313" key="1">
    <source>
        <dbReference type="EMBL" id="BAP56252.1"/>
    </source>
</evidence>
<keyword evidence="2" id="KW-1185">Reference proteome</keyword>
<dbReference type="Proteomes" id="UP000031623">
    <property type="component" value="Chromosome"/>
</dbReference>
<accession>A0A090AKR2</accession>
<dbReference type="KEGG" id="tig:THII_1955"/>
<dbReference type="AlphaFoldDB" id="A0A090AKR2"/>
<dbReference type="HOGENOM" id="CLU_972994_0_0_6"/>
<dbReference type="Gene3D" id="2.60.40.10">
    <property type="entry name" value="Immunoglobulins"/>
    <property type="match status" value="1"/>
</dbReference>